<feature type="transmembrane region" description="Helical" evidence="7">
    <location>
        <begin position="354"/>
        <end position="376"/>
    </location>
</feature>
<feature type="transmembrane region" description="Helical" evidence="7">
    <location>
        <begin position="425"/>
        <end position="445"/>
    </location>
</feature>
<keyword evidence="2" id="KW-1003">Cell membrane</keyword>
<evidence type="ECO:0000259" key="8">
    <source>
        <dbReference type="Pfam" id="PF02687"/>
    </source>
</evidence>
<feature type="domain" description="ABC3 transporter permease C-terminal" evidence="8">
    <location>
        <begin position="268"/>
        <end position="382"/>
    </location>
</feature>
<evidence type="ECO:0000256" key="6">
    <source>
        <dbReference type="ARBA" id="ARBA00038076"/>
    </source>
</evidence>
<accession>A0ABR9JJU5</accession>
<evidence type="ECO:0000256" key="7">
    <source>
        <dbReference type="SAM" id="Phobius"/>
    </source>
</evidence>
<evidence type="ECO:0000256" key="3">
    <source>
        <dbReference type="ARBA" id="ARBA00022692"/>
    </source>
</evidence>
<name>A0ABR9JJU5_9ACTN</name>
<evidence type="ECO:0000313" key="10">
    <source>
        <dbReference type="EMBL" id="MBE1530812.1"/>
    </source>
</evidence>
<comment type="caution">
    <text evidence="10">The sequence shown here is derived from an EMBL/GenBank/DDBJ whole genome shotgun (WGS) entry which is preliminary data.</text>
</comment>
<dbReference type="Pfam" id="PF12704">
    <property type="entry name" value="MacB_PCD"/>
    <property type="match status" value="1"/>
</dbReference>
<evidence type="ECO:0000259" key="9">
    <source>
        <dbReference type="Pfam" id="PF12704"/>
    </source>
</evidence>
<evidence type="ECO:0000313" key="11">
    <source>
        <dbReference type="Proteomes" id="UP000627838"/>
    </source>
</evidence>
<gene>
    <name evidence="10" type="ORF">H4W34_000645</name>
</gene>
<evidence type="ECO:0000256" key="1">
    <source>
        <dbReference type="ARBA" id="ARBA00004651"/>
    </source>
</evidence>
<feature type="transmembrane region" description="Helical" evidence="7">
    <location>
        <begin position="472"/>
        <end position="495"/>
    </location>
</feature>
<reference evidence="10 11" key="1">
    <citation type="submission" date="2020-10" db="EMBL/GenBank/DDBJ databases">
        <title>Sequencing the genomes of 1000 actinobacteria strains.</title>
        <authorList>
            <person name="Klenk H.-P."/>
        </authorList>
    </citation>
    <scope>NUCLEOTIDE SEQUENCE [LARGE SCALE GENOMIC DNA]</scope>
    <source>
        <strain evidence="10 11">DSM 46744</strain>
    </source>
</reference>
<dbReference type="PANTHER" id="PTHR30287">
    <property type="entry name" value="MEMBRANE COMPONENT OF PREDICTED ABC SUPERFAMILY METABOLITE UPTAKE TRANSPORTER"/>
    <property type="match status" value="1"/>
</dbReference>
<feature type="transmembrane region" description="Helical" evidence="7">
    <location>
        <begin position="516"/>
        <end position="536"/>
    </location>
</feature>
<dbReference type="RefSeq" id="WP_192757774.1">
    <property type="nucleotide sequence ID" value="NZ_JADBDZ010000001.1"/>
</dbReference>
<dbReference type="PANTHER" id="PTHR30287:SF2">
    <property type="entry name" value="BLL1001 PROTEIN"/>
    <property type="match status" value="1"/>
</dbReference>
<feature type="domain" description="MacB-like periplasmic core" evidence="9">
    <location>
        <begin position="26"/>
        <end position="219"/>
    </location>
</feature>
<dbReference type="EMBL" id="JADBDZ010000001">
    <property type="protein sequence ID" value="MBE1530812.1"/>
    <property type="molecule type" value="Genomic_DNA"/>
</dbReference>
<dbReference type="InterPro" id="IPR038766">
    <property type="entry name" value="Membrane_comp_ABC_pdt"/>
</dbReference>
<keyword evidence="5 7" id="KW-0472">Membrane</keyword>
<dbReference type="InterPro" id="IPR025857">
    <property type="entry name" value="MacB_PCD"/>
</dbReference>
<comment type="similarity">
    <text evidence="6">Belongs to the ABC-4 integral membrane protein family.</text>
</comment>
<feature type="domain" description="ABC3 transporter permease C-terminal" evidence="8">
    <location>
        <begin position="477"/>
        <end position="573"/>
    </location>
</feature>
<comment type="subcellular location">
    <subcellularLocation>
        <location evidence="1">Cell membrane</location>
        <topology evidence="1">Multi-pass membrane protein</topology>
    </subcellularLocation>
</comment>
<dbReference type="Pfam" id="PF02687">
    <property type="entry name" value="FtsX"/>
    <property type="match status" value="2"/>
</dbReference>
<keyword evidence="3 7" id="KW-0812">Transmembrane</keyword>
<proteinExistence type="inferred from homology"/>
<protein>
    <submittedName>
        <fullName evidence="10">ABC transport system permease protein</fullName>
    </submittedName>
</protein>
<feature type="transmembrane region" description="Helical" evidence="7">
    <location>
        <begin position="264"/>
        <end position="285"/>
    </location>
</feature>
<evidence type="ECO:0000256" key="4">
    <source>
        <dbReference type="ARBA" id="ARBA00022989"/>
    </source>
</evidence>
<feature type="transmembrane region" description="Helical" evidence="7">
    <location>
        <begin position="21"/>
        <end position="42"/>
    </location>
</feature>
<evidence type="ECO:0000256" key="2">
    <source>
        <dbReference type="ARBA" id="ARBA00022475"/>
    </source>
</evidence>
<keyword evidence="4 7" id="KW-1133">Transmembrane helix</keyword>
<evidence type="ECO:0000256" key="5">
    <source>
        <dbReference type="ARBA" id="ARBA00023136"/>
    </source>
</evidence>
<feature type="transmembrane region" description="Helical" evidence="7">
    <location>
        <begin position="556"/>
        <end position="579"/>
    </location>
</feature>
<sequence length="594" mass="60217">MGRLLLTWRLVASDLRRRPGEAAMFVVAVTACTAFLTLGLTANNAVVAGYMKTRAATAGPDITAITPSTDPVPMVEAIDRAPGVAARTGPIFAFDTEVRANGRTASTSVEGRDAAPSAVDRPLVTSGTWVRPGGAVVERGFAQALGVDAGDRVTIGGRAYPVVGTAISAATPVHPWSNWAQIGPSDRGGRIWFTTADARAAADDESGVHLVHVKLTESDADSVARWGDEVFTSDGRGVVGTNIRDWQTVLHDDMNMIHGTQPSLVVGGWLLAVAATVTLAALAAVRAVRDNRRAGLLKAVGAGPGTVAAVLLAQYLLLTALATALGLAVGSLAAPELADPSAGLLNTAGPPSTAIVVAAAVLAVLVAVAGTLGPVLRAARTSTVAALAAPAHPHAHHPWLTAMTAYLPTSLLVGVRLLVRRPGRAVLTFVGMTATAVTVTAMLGYRTAVATDPGTGLTAAAMEAVNDRNAQVILGITLALAALSAVNTVFLGWSAAVQARRSLAITRTLGATPGQVVAAICTAQLLPVVPALLLGAPSGSVLLWLVGGRLVTPPGSWLLAAAAVILLGAAALTALPAWLQTRGPAGRALEAGPA</sequence>
<dbReference type="PROSITE" id="PS51257">
    <property type="entry name" value="PROKAR_LIPOPROTEIN"/>
    <property type="match status" value="1"/>
</dbReference>
<keyword evidence="11" id="KW-1185">Reference proteome</keyword>
<organism evidence="10 11">
    <name type="scientific">Actinomadura algeriensis</name>
    <dbReference type="NCBI Taxonomy" id="1679523"/>
    <lineage>
        <taxon>Bacteria</taxon>
        <taxon>Bacillati</taxon>
        <taxon>Actinomycetota</taxon>
        <taxon>Actinomycetes</taxon>
        <taxon>Streptosporangiales</taxon>
        <taxon>Thermomonosporaceae</taxon>
        <taxon>Actinomadura</taxon>
    </lineage>
</organism>
<feature type="transmembrane region" description="Helical" evidence="7">
    <location>
        <begin position="306"/>
        <end position="334"/>
    </location>
</feature>
<dbReference type="Proteomes" id="UP000627838">
    <property type="component" value="Unassembled WGS sequence"/>
</dbReference>
<dbReference type="InterPro" id="IPR003838">
    <property type="entry name" value="ABC3_permease_C"/>
</dbReference>